<evidence type="ECO:0000259" key="12">
    <source>
        <dbReference type="Pfam" id="PF02581"/>
    </source>
</evidence>
<evidence type="ECO:0000256" key="6">
    <source>
        <dbReference type="ARBA" id="ARBA00047334"/>
    </source>
</evidence>
<proteinExistence type="inferred from homology"/>
<dbReference type="EMBL" id="FOVJ01000002">
    <property type="protein sequence ID" value="SFN68653.1"/>
    <property type="molecule type" value="Genomic_DNA"/>
</dbReference>
<feature type="binding site" evidence="9">
    <location>
        <position position="183"/>
    </location>
    <ligand>
        <name>2-[(2R,5Z)-2-carboxy-4-methylthiazol-5(2H)-ylidene]ethyl phosphate</name>
        <dbReference type="ChEBI" id="CHEBI:62899"/>
    </ligand>
</feature>
<dbReference type="InterPro" id="IPR013785">
    <property type="entry name" value="Aldolase_TIM"/>
</dbReference>
<reference evidence="14" key="1">
    <citation type="submission" date="2016-10" db="EMBL/GenBank/DDBJ databases">
        <authorList>
            <person name="Varghese N."/>
        </authorList>
    </citation>
    <scope>NUCLEOTIDE SEQUENCE [LARGE SCALE GENOMIC DNA]</scope>
    <source>
        <strain evidence="14">Nsp8</strain>
    </source>
</reference>
<comment type="catalytic activity">
    <reaction evidence="8 9 10">
        <text>2-[(2R,5Z)-2-carboxy-4-methylthiazol-5(2H)-ylidene]ethyl phosphate + 4-amino-2-methyl-5-(diphosphooxymethyl)pyrimidine + 2 H(+) = thiamine phosphate + CO2 + diphosphate</text>
        <dbReference type="Rhea" id="RHEA:47844"/>
        <dbReference type="ChEBI" id="CHEBI:15378"/>
        <dbReference type="ChEBI" id="CHEBI:16526"/>
        <dbReference type="ChEBI" id="CHEBI:33019"/>
        <dbReference type="ChEBI" id="CHEBI:37575"/>
        <dbReference type="ChEBI" id="CHEBI:57841"/>
        <dbReference type="ChEBI" id="CHEBI:62899"/>
        <dbReference type="EC" id="2.5.1.3"/>
    </reaction>
</comment>
<comment type="catalytic activity">
    <reaction evidence="7 9 10">
        <text>2-(2-carboxy-4-methylthiazol-5-yl)ethyl phosphate + 4-amino-2-methyl-5-(diphosphooxymethyl)pyrimidine + 2 H(+) = thiamine phosphate + CO2 + diphosphate</text>
        <dbReference type="Rhea" id="RHEA:47848"/>
        <dbReference type="ChEBI" id="CHEBI:15378"/>
        <dbReference type="ChEBI" id="CHEBI:16526"/>
        <dbReference type="ChEBI" id="CHEBI:33019"/>
        <dbReference type="ChEBI" id="CHEBI:37575"/>
        <dbReference type="ChEBI" id="CHEBI:57841"/>
        <dbReference type="ChEBI" id="CHEBI:62890"/>
        <dbReference type="EC" id="2.5.1.3"/>
    </reaction>
</comment>
<evidence type="ECO:0000256" key="10">
    <source>
        <dbReference type="RuleBase" id="RU003826"/>
    </source>
</evidence>
<feature type="binding site" evidence="9">
    <location>
        <position position="87"/>
    </location>
    <ligand>
        <name>4-amino-2-methyl-5-(diphosphooxymethyl)pyrimidine</name>
        <dbReference type="ChEBI" id="CHEBI:57841"/>
    </ligand>
</feature>
<dbReference type="HAMAP" id="MF_00097">
    <property type="entry name" value="TMP_synthase"/>
    <property type="match status" value="1"/>
</dbReference>
<evidence type="ECO:0000256" key="5">
    <source>
        <dbReference type="ARBA" id="ARBA00022977"/>
    </source>
</evidence>
<feature type="binding site" evidence="9">
    <location>
        <position position="107"/>
    </location>
    <ligand>
        <name>Mg(2+)</name>
        <dbReference type="ChEBI" id="CHEBI:18420"/>
    </ligand>
</feature>
<keyword evidence="2 9" id="KW-0808">Transferase</keyword>
<evidence type="ECO:0000256" key="9">
    <source>
        <dbReference type="HAMAP-Rule" id="MF_00097"/>
    </source>
</evidence>
<comment type="similarity">
    <text evidence="9 10">Belongs to the thiamine-phosphate synthase family.</text>
</comment>
<dbReference type="UniPathway" id="UPA00060">
    <property type="reaction ID" value="UER00141"/>
</dbReference>
<evidence type="ECO:0000256" key="1">
    <source>
        <dbReference type="ARBA" id="ARBA00005165"/>
    </source>
</evidence>
<comment type="function">
    <text evidence="9">Condenses 4-methyl-5-(beta-hydroxyethyl)thiazole monophosphate (THZ-P) and 2-methyl-4-amino-5-hydroxymethyl pyrimidine pyrophosphate (HMP-PP) to form thiamine monophosphate (TMP).</text>
</comment>
<feature type="binding site" evidence="9">
    <location>
        <position position="126"/>
    </location>
    <ligand>
        <name>4-amino-2-methyl-5-(diphosphooxymethyl)pyrimidine</name>
        <dbReference type="ChEBI" id="CHEBI:57841"/>
    </ligand>
</feature>
<dbReference type="AlphaFoldDB" id="A0A1I5B1T7"/>
<dbReference type="GO" id="GO:0009228">
    <property type="term" value="P:thiamine biosynthetic process"/>
    <property type="evidence" value="ECO:0007669"/>
    <property type="project" value="UniProtKB-KW"/>
</dbReference>
<feature type="binding site" evidence="9">
    <location>
        <position position="156"/>
    </location>
    <ligand>
        <name>4-amino-2-methyl-5-(diphosphooxymethyl)pyrimidine</name>
        <dbReference type="ChEBI" id="CHEBI:57841"/>
    </ligand>
</feature>
<dbReference type="GO" id="GO:0005737">
    <property type="term" value="C:cytoplasm"/>
    <property type="evidence" value="ECO:0007669"/>
    <property type="project" value="TreeGrafter"/>
</dbReference>
<dbReference type="NCBIfam" id="TIGR00693">
    <property type="entry name" value="thiE"/>
    <property type="match status" value="1"/>
</dbReference>
<keyword evidence="4 9" id="KW-0460">Magnesium</keyword>
<protein>
    <recommendedName>
        <fullName evidence="9">Thiamine-phosphate synthase</fullName>
        <shortName evidence="9">TP synthase</shortName>
        <shortName evidence="9">TPS</shortName>
        <ecNumber evidence="9">2.5.1.3</ecNumber>
    </recommendedName>
    <alternativeName>
        <fullName evidence="9">Thiamine-phosphate pyrophosphorylase</fullName>
        <shortName evidence="9">TMP pyrophosphorylase</shortName>
        <shortName evidence="9">TMP-PPase</shortName>
    </alternativeName>
</protein>
<dbReference type="GO" id="GO:0009229">
    <property type="term" value="P:thiamine diphosphate biosynthetic process"/>
    <property type="evidence" value="ECO:0007669"/>
    <property type="project" value="UniProtKB-UniRule"/>
</dbReference>
<comment type="pathway">
    <text evidence="1 9 11">Cofactor biosynthesis; thiamine diphosphate biosynthesis; thiamine phosphate from 4-amino-2-methyl-5-diphosphomethylpyrimidine and 4-methyl-5-(2-phosphoethyl)-thiazole: step 1/1.</text>
</comment>
<dbReference type="Proteomes" id="UP000183107">
    <property type="component" value="Unassembled WGS sequence"/>
</dbReference>
<evidence type="ECO:0000313" key="13">
    <source>
        <dbReference type="EMBL" id="SFN68653.1"/>
    </source>
</evidence>
<organism evidence="13 14">
    <name type="scientific">Nitrosospira briensis</name>
    <dbReference type="NCBI Taxonomy" id="35799"/>
    <lineage>
        <taxon>Bacteria</taxon>
        <taxon>Pseudomonadati</taxon>
        <taxon>Pseudomonadota</taxon>
        <taxon>Betaproteobacteria</taxon>
        <taxon>Nitrosomonadales</taxon>
        <taxon>Nitrosomonadaceae</taxon>
        <taxon>Nitrosospira</taxon>
    </lineage>
</organism>
<feature type="binding site" evidence="9">
    <location>
        <begin position="55"/>
        <end position="59"/>
    </location>
    <ligand>
        <name>4-amino-2-methyl-5-(diphosphooxymethyl)pyrimidine</name>
        <dbReference type="ChEBI" id="CHEBI:57841"/>
    </ligand>
</feature>
<dbReference type="InterPro" id="IPR036206">
    <property type="entry name" value="ThiamineP_synth_sf"/>
</dbReference>
<keyword evidence="14" id="KW-1185">Reference proteome</keyword>
<evidence type="ECO:0000256" key="7">
    <source>
        <dbReference type="ARBA" id="ARBA00047851"/>
    </source>
</evidence>
<comment type="caution">
    <text evidence="9">Lacks conserved residue(s) required for the propagation of feature annotation.</text>
</comment>
<dbReference type="CDD" id="cd00564">
    <property type="entry name" value="TMP_TenI"/>
    <property type="match status" value="1"/>
</dbReference>
<dbReference type="InterPro" id="IPR022998">
    <property type="entry name" value="ThiamineP_synth_TenI"/>
</dbReference>
<dbReference type="PANTHER" id="PTHR20857:SF15">
    <property type="entry name" value="THIAMINE-PHOSPHATE SYNTHASE"/>
    <property type="match status" value="1"/>
</dbReference>
<comment type="catalytic activity">
    <reaction evidence="6 9 10">
        <text>4-methyl-5-(2-phosphooxyethyl)-thiazole + 4-amino-2-methyl-5-(diphosphooxymethyl)pyrimidine + H(+) = thiamine phosphate + diphosphate</text>
        <dbReference type="Rhea" id="RHEA:22328"/>
        <dbReference type="ChEBI" id="CHEBI:15378"/>
        <dbReference type="ChEBI" id="CHEBI:33019"/>
        <dbReference type="ChEBI" id="CHEBI:37575"/>
        <dbReference type="ChEBI" id="CHEBI:57841"/>
        <dbReference type="ChEBI" id="CHEBI:58296"/>
        <dbReference type="EC" id="2.5.1.3"/>
    </reaction>
</comment>
<evidence type="ECO:0000313" key="14">
    <source>
        <dbReference type="Proteomes" id="UP000183107"/>
    </source>
</evidence>
<keyword evidence="5 9" id="KW-0784">Thiamine biosynthesis</keyword>
<comment type="cofactor">
    <cofactor evidence="9">
        <name>Mg(2+)</name>
        <dbReference type="ChEBI" id="CHEBI:18420"/>
    </cofactor>
    <text evidence="9">Binds 1 Mg(2+) ion per subunit.</text>
</comment>
<evidence type="ECO:0000256" key="3">
    <source>
        <dbReference type="ARBA" id="ARBA00022723"/>
    </source>
</evidence>
<gene>
    <name evidence="9" type="primary">thiE</name>
    <name evidence="13" type="ORF">SAMN05216386_1627</name>
</gene>
<feature type="binding site" evidence="9">
    <location>
        <begin position="153"/>
        <end position="155"/>
    </location>
    <ligand>
        <name>2-[(2R,5Z)-2-carboxy-4-methylthiazol-5(2H)-ylidene]ethyl phosphate</name>
        <dbReference type="ChEBI" id="CHEBI:62899"/>
    </ligand>
</feature>
<evidence type="ECO:0000256" key="11">
    <source>
        <dbReference type="RuleBase" id="RU004253"/>
    </source>
</evidence>
<dbReference type="GO" id="GO:0000287">
    <property type="term" value="F:magnesium ion binding"/>
    <property type="evidence" value="ECO:0007669"/>
    <property type="project" value="UniProtKB-UniRule"/>
</dbReference>
<keyword evidence="3 9" id="KW-0479">Metal-binding</keyword>
<evidence type="ECO:0000256" key="4">
    <source>
        <dbReference type="ARBA" id="ARBA00022842"/>
    </source>
</evidence>
<dbReference type="InterPro" id="IPR034291">
    <property type="entry name" value="TMP_synthase"/>
</dbReference>
<evidence type="ECO:0000256" key="2">
    <source>
        <dbReference type="ARBA" id="ARBA00022679"/>
    </source>
</evidence>
<accession>A0A1I5B1T7</accession>
<feature type="binding site" evidence="9">
    <location>
        <position position="88"/>
    </location>
    <ligand>
        <name>Mg(2+)</name>
        <dbReference type="ChEBI" id="CHEBI:18420"/>
    </ligand>
</feature>
<dbReference type="SUPFAM" id="SSF51391">
    <property type="entry name" value="Thiamin phosphate synthase"/>
    <property type="match status" value="1"/>
</dbReference>
<evidence type="ECO:0000256" key="8">
    <source>
        <dbReference type="ARBA" id="ARBA00047883"/>
    </source>
</evidence>
<sequence>MITMPQMETKQNNVARKMMRRQISGLYAITPDMADTASLVEMARQVLAGGARLVQYRSKINDGTLRLEQAHALAHLCRRFRVPFIVNDHPDLAVEVDADGVHLGRDDAGISEARRDLGPEKIIGVSCYNRLEHAVEAERQGADYVAFGAFFASVTKPGAVSALIGLLCDAQRKLHIPIVAIGGITPKNGLELIGHGADAVAVSNALFYDGNIQSAAESFSRLFKPGQSSISHHGLVNNVT</sequence>
<dbReference type="PANTHER" id="PTHR20857">
    <property type="entry name" value="THIAMINE-PHOSPHATE PYROPHOSPHORYLASE"/>
    <property type="match status" value="1"/>
</dbReference>
<dbReference type="Gene3D" id="3.20.20.70">
    <property type="entry name" value="Aldolase class I"/>
    <property type="match status" value="1"/>
</dbReference>
<name>A0A1I5B1T7_9PROT</name>
<dbReference type="EC" id="2.5.1.3" evidence="9"/>
<dbReference type="Pfam" id="PF02581">
    <property type="entry name" value="TMP-TENI"/>
    <property type="match status" value="1"/>
</dbReference>
<feature type="domain" description="Thiamine phosphate synthase/TenI" evidence="12">
    <location>
        <begin position="26"/>
        <end position="206"/>
    </location>
</feature>
<dbReference type="GO" id="GO:0004789">
    <property type="term" value="F:thiamine-phosphate diphosphorylase activity"/>
    <property type="evidence" value="ECO:0007669"/>
    <property type="project" value="UniProtKB-UniRule"/>
</dbReference>